<dbReference type="Pfam" id="PF00892">
    <property type="entry name" value="EamA"/>
    <property type="match status" value="2"/>
</dbReference>
<feature type="transmembrane region" description="Helical" evidence="1">
    <location>
        <begin position="86"/>
        <end position="110"/>
    </location>
</feature>
<sequence>MLDLALCVLFSSSLFVIFKLFSKYKIQTIYAIITNYGVACLFSTLFYEDNIAMTDIPKKPWFLGTLALGVLFIIVFNVMAKTSQKIGVSVASVAAKMSLVIPVLVGVLLYKEVLGPIKILGIILALAAVYFASIKNRTITVKLDTLVLPLLVFMGSGLVDTSIKYLQVTYMEKGDFPMFSTTVFGAAGITGLIFILIKSYQVPLKINLRNVIAGLVLGIFNYFSIYFLLRALQNDFINSSSIFTINNVAIVLLSTIFGILFFKETLSKKNWFGIGLAVISIILVATT</sequence>
<evidence type="ECO:0000313" key="3">
    <source>
        <dbReference type="EMBL" id="MET6990339.1"/>
    </source>
</evidence>
<feature type="transmembrane region" description="Helical" evidence="1">
    <location>
        <begin position="241"/>
        <end position="262"/>
    </location>
</feature>
<name>A0ABV2ST61_9FLAO</name>
<feature type="domain" description="EamA" evidence="2">
    <location>
        <begin position="165"/>
        <end position="285"/>
    </location>
</feature>
<keyword evidence="1" id="KW-0812">Transmembrane</keyword>
<reference evidence="3 4" key="1">
    <citation type="submission" date="2024-07" db="EMBL/GenBank/DDBJ databases">
        <title>The genome sequence of type strain Sediminicola arcticus GDMCC 1.2805.</title>
        <authorList>
            <person name="Liu Y."/>
        </authorList>
    </citation>
    <scope>NUCLEOTIDE SEQUENCE [LARGE SCALE GENOMIC DNA]</scope>
    <source>
        <strain evidence="3 4">GDMCC 1.2805</strain>
    </source>
</reference>
<feature type="transmembrane region" description="Helical" evidence="1">
    <location>
        <begin position="59"/>
        <end position="79"/>
    </location>
</feature>
<evidence type="ECO:0000259" key="2">
    <source>
        <dbReference type="Pfam" id="PF00892"/>
    </source>
</evidence>
<feature type="transmembrane region" description="Helical" evidence="1">
    <location>
        <begin position="209"/>
        <end position="229"/>
    </location>
</feature>
<feature type="transmembrane region" description="Helical" evidence="1">
    <location>
        <begin position="178"/>
        <end position="197"/>
    </location>
</feature>
<keyword evidence="1" id="KW-0472">Membrane</keyword>
<feature type="domain" description="EamA" evidence="2">
    <location>
        <begin position="5"/>
        <end position="133"/>
    </location>
</feature>
<feature type="transmembrane region" description="Helical" evidence="1">
    <location>
        <begin position="116"/>
        <end position="134"/>
    </location>
</feature>
<feature type="transmembrane region" description="Helical" evidence="1">
    <location>
        <begin position="269"/>
        <end position="286"/>
    </location>
</feature>
<keyword evidence="1" id="KW-1133">Transmembrane helix</keyword>
<accession>A0ABV2ST61</accession>
<feature type="transmembrane region" description="Helical" evidence="1">
    <location>
        <begin position="146"/>
        <end position="166"/>
    </location>
</feature>
<dbReference type="InterPro" id="IPR000620">
    <property type="entry name" value="EamA_dom"/>
</dbReference>
<dbReference type="Proteomes" id="UP001549799">
    <property type="component" value="Unassembled WGS sequence"/>
</dbReference>
<feature type="transmembrane region" description="Helical" evidence="1">
    <location>
        <begin position="6"/>
        <end position="22"/>
    </location>
</feature>
<gene>
    <name evidence="3" type="ORF">ABXZ36_06735</name>
</gene>
<dbReference type="RefSeq" id="WP_354614742.1">
    <property type="nucleotide sequence ID" value="NZ_JBEXAE010000003.1"/>
</dbReference>
<organism evidence="3 4">
    <name type="scientific">Sediminicola arcticus</name>
    <dbReference type="NCBI Taxonomy" id="1574308"/>
    <lineage>
        <taxon>Bacteria</taxon>
        <taxon>Pseudomonadati</taxon>
        <taxon>Bacteroidota</taxon>
        <taxon>Flavobacteriia</taxon>
        <taxon>Flavobacteriales</taxon>
        <taxon>Flavobacteriaceae</taxon>
        <taxon>Sediminicola</taxon>
    </lineage>
</organism>
<proteinExistence type="predicted"/>
<comment type="caution">
    <text evidence="3">The sequence shown here is derived from an EMBL/GenBank/DDBJ whole genome shotgun (WGS) entry which is preliminary data.</text>
</comment>
<evidence type="ECO:0000256" key="1">
    <source>
        <dbReference type="SAM" id="Phobius"/>
    </source>
</evidence>
<keyword evidence="4" id="KW-1185">Reference proteome</keyword>
<dbReference type="SUPFAM" id="SSF103481">
    <property type="entry name" value="Multidrug resistance efflux transporter EmrE"/>
    <property type="match status" value="2"/>
</dbReference>
<dbReference type="EMBL" id="JBEXAE010000003">
    <property type="protein sequence ID" value="MET6990339.1"/>
    <property type="molecule type" value="Genomic_DNA"/>
</dbReference>
<protein>
    <submittedName>
        <fullName evidence="3">DMT family transporter</fullName>
    </submittedName>
</protein>
<feature type="transmembrane region" description="Helical" evidence="1">
    <location>
        <begin position="29"/>
        <end position="47"/>
    </location>
</feature>
<dbReference type="Gene3D" id="1.10.3730.20">
    <property type="match status" value="2"/>
</dbReference>
<dbReference type="InterPro" id="IPR037185">
    <property type="entry name" value="EmrE-like"/>
</dbReference>
<evidence type="ECO:0000313" key="4">
    <source>
        <dbReference type="Proteomes" id="UP001549799"/>
    </source>
</evidence>